<sequence>MLLAGDEFGNTQYGNNNAYCQDNEIAWLKWESFNKNLFEVTKQTIALRKQIHSLQKDAWWSNDNVNWLNVWGKPMQQEDWHNLGVKALQILLDDKWLLLINAKAESQTFILPNCAVSQWKAFVETTNLTFIQSQEVTVSSMAFCLLYRVDN</sequence>
<reference evidence="3 4" key="1">
    <citation type="submission" date="2018-12" db="EMBL/GenBank/DDBJ databases">
        <authorList>
            <consortium name="Pathogen Informatics"/>
        </authorList>
    </citation>
    <scope>NUCLEOTIDE SEQUENCE [LARGE SCALE GENOMIC DNA]</scope>
    <source>
        <strain evidence="3 4">NCTC8284</strain>
    </source>
</reference>
<feature type="domain" description="Glycogen debranching enzyme C-terminal" evidence="2">
    <location>
        <begin position="63"/>
        <end position="127"/>
    </location>
</feature>
<accession>A0A3S4Y3W2</accession>
<dbReference type="Gene3D" id="3.20.20.80">
    <property type="entry name" value="Glycosidases"/>
    <property type="match status" value="1"/>
</dbReference>
<proteinExistence type="predicted"/>
<dbReference type="AlphaFoldDB" id="A0A3S4Y3W2"/>
<dbReference type="Pfam" id="PF18390">
    <property type="entry name" value="GlgX_C"/>
    <property type="match status" value="1"/>
</dbReference>
<dbReference type="InterPro" id="IPR017853">
    <property type="entry name" value="GH"/>
</dbReference>
<dbReference type="SUPFAM" id="SSF51445">
    <property type="entry name" value="(Trans)glycosidases"/>
    <property type="match status" value="1"/>
</dbReference>
<keyword evidence="1 3" id="KW-0326">Glycosidase</keyword>
<evidence type="ECO:0000313" key="4">
    <source>
        <dbReference type="Proteomes" id="UP000278733"/>
    </source>
</evidence>
<gene>
    <name evidence="3" type="primary">glgX_1</name>
    <name evidence="3" type="ORF">NCTC8284_03373</name>
</gene>
<dbReference type="EC" id="3.2.1.-" evidence="3"/>
<dbReference type="Proteomes" id="UP000278733">
    <property type="component" value="Chromosome"/>
</dbReference>
<dbReference type="GO" id="GO:0016798">
    <property type="term" value="F:hydrolase activity, acting on glycosyl bonds"/>
    <property type="evidence" value="ECO:0007669"/>
    <property type="project" value="UniProtKB-KW"/>
</dbReference>
<keyword evidence="3" id="KW-0378">Hydrolase</keyword>
<dbReference type="InterPro" id="IPR040784">
    <property type="entry name" value="GlgX_C"/>
</dbReference>
<dbReference type="EMBL" id="LR134405">
    <property type="protein sequence ID" value="VEH68145.1"/>
    <property type="molecule type" value="Genomic_DNA"/>
</dbReference>
<evidence type="ECO:0000259" key="2">
    <source>
        <dbReference type="Pfam" id="PF18390"/>
    </source>
</evidence>
<protein>
    <submittedName>
        <fullName evidence="3">Glycogen operon protein GlgX</fullName>
        <ecNumber evidence="3">3.2.1.-</ecNumber>
    </submittedName>
</protein>
<evidence type="ECO:0000256" key="1">
    <source>
        <dbReference type="ARBA" id="ARBA00023295"/>
    </source>
</evidence>
<dbReference type="InterPro" id="IPR013780">
    <property type="entry name" value="Glyco_hydro_b"/>
</dbReference>
<dbReference type="PANTHER" id="PTHR43002">
    <property type="entry name" value="GLYCOGEN DEBRANCHING ENZYME"/>
    <property type="match status" value="1"/>
</dbReference>
<organism evidence="3 4">
    <name type="scientific">Rodentibacter pneumotropicus</name>
    <dbReference type="NCBI Taxonomy" id="758"/>
    <lineage>
        <taxon>Bacteria</taxon>
        <taxon>Pseudomonadati</taxon>
        <taxon>Pseudomonadota</taxon>
        <taxon>Gammaproteobacteria</taxon>
        <taxon>Pasteurellales</taxon>
        <taxon>Pasteurellaceae</taxon>
        <taxon>Rodentibacter</taxon>
    </lineage>
</organism>
<name>A0A3S4Y3W2_9PAST</name>
<dbReference type="SUPFAM" id="SSF51011">
    <property type="entry name" value="Glycosyl hydrolase domain"/>
    <property type="match status" value="1"/>
</dbReference>
<dbReference type="Gene3D" id="2.60.40.1180">
    <property type="entry name" value="Golgi alpha-mannosidase II"/>
    <property type="match status" value="1"/>
</dbReference>
<evidence type="ECO:0000313" key="3">
    <source>
        <dbReference type="EMBL" id="VEH68145.1"/>
    </source>
</evidence>
<dbReference type="KEGG" id="rpne:NCTC8284_03373"/>